<name>A0A8H7NDV4_BIOOC</name>
<comment type="caution">
    <text evidence="2">The sequence shown here is derived from an EMBL/GenBank/DDBJ whole genome shotgun (WGS) entry which is preliminary data.</text>
</comment>
<evidence type="ECO:0000313" key="3">
    <source>
        <dbReference type="Proteomes" id="UP000616885"/>
    </source>
</evidence>
<protein>
    <submittedName>
        <fullName evidence="2">Uncharacterized protein</fullName>
    </submittedName>
</protein>
<reference evidence="2" key="1">
    <citation type="submission" date="2020-10" db="EMBL/GenBank/DDBJ databases">
        <title>High-Quality Genome Resource of Clonostachys rosea strain S41 by Oxford Nanopore Long-Read Sequencing.</title>
        <authorList>
            <person name="Wang H."/>
        </authorList>
    </citation>
    <scope>NUCLEOTIDE SEQUENCE</scope>
    <source>
        <strain evidence="2">S41</strain>
    </source>
</reference>
<accession>A0A8H7NDV4</accession>
<dbReference type="EMBL" id="JADCTT010000004">
    <property type="protein sequence ID" value="KAF9754044.1"/>
    <property type="molecule type" value="Genomic_DNA"/>
</dbReference>
<evidence type="ECO:0000256" key="1">
    <source>
        <dbReference type="SAM" id="MobiDB-lite"/>
    </source>
</evidence>
<feature type="region of interest" description="Disordered" evidence="1">
    <location>
        <begin position="1"/>
        <end position="29"/>
    </location>
</feature>
<sequence>MEMETGRGNDDDDDGIWEKKGGSTGAFTESVGKDGDLSLVVRFQSGLRHRYGVASVVLGLPGSPPRGLPFTLYYRWTTKVLAQLTGTCTHHRPHHAPWVSRPAQARRREVWLPARTSTETEVSEARTYVSCRPLLVAAGILVAPIPVRGMGRVHLENPHGASYILPSVLLCLFLLAF</sequence>
<organism evidence="2 3">
    <name type="scientific">Bionectria ochroleuca</name>
    <name type="common">Gliocladium roseum</name>
    <dbReference type="NCBI Taxonomy" id="29856"/>
    <lineage>
        <taxon>Eukaryota</taxon>
        <taxon>Fungi</taxon>
        <taxon>Dikarya</taxon>
        <taxon>Ascomycota</taxon>
        <taxon>Pezizomycotina</taxon>
        <taxon>Sordariomycetes</taxon>
        <taxon>Hypocreomycetidae</taxon>
        <taxon>Hypocreales</taxon>
        <taxon>Bionectriaceae</taxon>
        <taxon>Clonostachys</taxon>
    </lineage>
</organism>
<dbReference type="AlphaFoldDB" id="A0A8H7NDV4"/>
<dbReference type="Proteomes" id="UP000616885">
    <property type="component" value="Unassembled WGS sequence"/>
</dbReference>
<evidence type="ECO:0000313" key="2">
    <source>
        <dbReference type="EMBL" id="KAF9754044.1"/>
    </source>
</evidence>
<proteinExistence type="predicted"/>
<gene>
    <name evidence="2" type="ORF">IM811_012802</name>
</gene>